<keyword evidence="5 7" id="KW-0456">Lyase</keyword>
<evidence type="ECO:0000256" key="2">
    <source>
        <dbReference type="ARBA" id="ARBA00010387"/>
    </source>
</evidence>
<dbReference type="NCBIfam" id="NF003784">
    <property type="entry name" value="PRK05377.1"/>
    <property type="match status" value="1"/>
</dbReference>
<evidence type="ECO:0000256" key="1">
    <source>
        <dbReference type="ARBA" id="ARBA00004714"/>
    </source>
</evidence>
<comment type="similarity">
    <text evidence="2">Belongs to the class I fructose-bisphosphate aldolase family.</text>
</comment>
<sequence>MPTQSRPDQRAQMDRIRHGAGFIAALDQSGGSTPRALKAYGIEPDAWSSEEEMFDLVHAMRTRVMTSPAFTSERILAAILFERTLDSEVEGRPTADYLWDVKGIVPFLKVDKGLAEEAHGARVMKPIPGLDDILAKAVEKHVFGTKMRSVILHADTQGVAAVVDQQFEIAEKILDAGLTPIIEPEVDIHAPDKTGIELLLLASLNAHLDDLPEGRDVVLKLTIPSVTDFYHALMRHPRVARVAALSGGYTRAEAVRRLARNRGLIASFSRALLEGLDVSQTQAEFDAALEASIAEVYRASTT</sequence>
<evidence type="ECO:0000256" key="3">
    <source>
        <dbReference type="ARBA" id="ARBA00013068"/>
    </source>
</evidence>
<accession>A0A1L7RIN2</accession>
<dbReference type="RefSeq" id="WP_244671618.1">
    <property type="nucleotide sequence ID" value="NZ_LK995517.1"/>
</dbReference>
<reference evidence="7" key="1">
    <citation type="submission" date="2014-07" db="EMBL/GenBank/DDBJ databases">
        <authorList>
            <person name="Zhang J.E."/>
            <person name="Yang H."/>
            <person name="Guo J."/>
            <person name="Deng Z."/>
            <person name="Luo H."/>
            <person name="Luo M."/>
            <person name="Zhao B."/>
        </authorList>
    </citation>
    <scope>NUCLEOTIDE SEQUENCE</scope>
    <source>
        <strain evidence="7">AM4</strain>
    </source>
</reference>
<evidence type="ECO:0000256" key="6">
    <source>
        <dbReference type="ARBA" id="ARBA00029799"/>
    </source>
</evidence>
<organism evidence="7">
    <name type="scientific">Actinomyces succiniciruminis</name>
    <dbReference type="NCBI Taxonomy" id="1522002"/>
    <lineage>
        <taxon>Bacteria</taxon>
        <taxon>Bacillati</taxon>
        <taxon>Actinomycetota</taxon>
        <taxon>Actinomycetes</taxon>
        <taxon>Actinomycetales</taxon>
        <taxon>Actinomycetaceae</taxon>
        <taxon>Actinomyces</taxon>
    </lineage>
</organism>
<comment type="pathway">
    <text evidence="1">Carbohydrate degradation; glycolysis; D-glyceraldehyde 3-phosphate and glycerone phosphate from D-glucose: step 4/4.</text>
</comment>
<keyword evidence="4" id="KW-0324">Glycolysis</keyword>
<evidence type="ECO:0000256" key="5">
    <source>
        <dbReference type="ARBA" id="ARBA00023239"/>
    </source>
</evidence>
<dbReference type="SUPFAM" id="SSF51569">
    <property type="entry name" value="Aldolase"/>
    <property type="match status" value="1"/>
</dbReference>
<name>A0A1L7RIN2_9ACTO</name>
<dbReference type="AlphaFoldDB" id="A0A1L7RIN2"/>
<protein>
    <recommendedName>
        <fullName evidence="3">fructose-bisphosphate aldolase</fullName>
        <ecNumber evidence="3">4.1.2.13</ecNumber>
    </recommendedName>
    <alternativeName>
        <fullName evidence="6">Fructose-bisphosphate aldolase class I</fullName>
    </alternativeName>
</protein>
<dbReference type="Pfam" id="PF00274">
    <property type="entry name" value="Glycolytic"/>
    <property type="match status" value="1"/>
</dbReference>
<evidence type="ECO:0000256" key="4">
    <source>
        <dbReference type="ARBA" id="ARBA00023152"/>
    </source>
</evidence>
<proteinExistence type="inferred from homology"/>
<dbReference type="InterPro" id="IPR013785">
    <property type="entry name" value="Aldolase_TIM"/>
</dbReference>
<dbReference type="GO" id="GO:0006096">
    <property type="term" value="P:glycolytic process"/>
    <property type="evidence" value="ECO:0007669"/>
    <property type="project" value="UniProtKB-UniPathway"/>
</dbReference>
<dbReference type="EMBL" id="LK995517">
    <property type="protein sequence ID" value="CED91666.1"/>
    <property type="molecule type" value="Genomic_DNA"/>
</dbReference>
<dbReference type="PANTHER" id="PTHR11627">
    <property type="entry name" value="FRUCTOSE-BISPHOSPHATE ALDOLASE"/>
    <property type="match status" value="1"/>
</dbReference>
<dbReference type="UniPathway" id="UPA00109">
    <property type="reaction ID" value="UER00183"/>
</dbReference>
<gene>
    <name evidence="7" type="ORF">AAM4_1834</name>
</gene>
<dbReference type="GO" id="GO:0004332">
    <property type="term" value="F:fructose-bisphosphate aldolase activity"/>
    <property type="evidence" value="ECO:0007669"/>
    <property type="project" value="UniProtKB-EC"/>
</dbReference>
<dbReference type="EC" id="4.1.2.13" evidence="3"/>
<dbReference type="InterPro" id="IPR000741">
    <property type="entry name" value="FBA_I"/>
</dbReference>
<dbReference type="Gene3D" id="3.20.20.70">
    <property type="entry name" value="Aldolase class I"/>
    <property type="match status" value="1"/>
</dbReference>
<evidence type="ECO:0000313" key="7">
    <source>
        <dbReference type="EMBL" id="CED91666.1"/>
    </source>
</evidence>